<evidence type="ECO:0000256" key="1">
    <source>
        <dbReference type="SAM" id="MobiDB-lite"/>
    </source>
</evidence>
<sequence>MLTVAAEPAPTPADSAGLRGTLSAGPAASVVIACAGTALSVSATEPATATGTPAKSARGGTGARWT</sequence>
<reference evidence="2 3" key="1">
    <citation type="submission" date="2023-11" db="EMBL/GenBank/DDBJ databases">
        <title>Draft genome sequence of Microbacterium arthrosphaerae JCM 30492.</title>
        <authorList>
            <person name="Zhang G."/>
            <person name="Ding Y."/>
        </authorList>
    </citation>
    <scope>NUCLEOTIDE SEQUENCE [LARGE SCALE GENOMIC DNA]</scope>
    <source>
        <strain evidence="2 3">JCM 30492</strain>
    </source>
</reference>
<evidence type="ECO:0000313" key="3">
    <source>
        <dbReference type="Proteomes" id="UP001283109"/>
    </source>
</evidence>
<comment type="caution">
    <text evidence="2">The sequence shown here is derived from an EMBL/GenBank/DDBJ whole genome shotgun (WGS) entry which is preliminary data.</text>
</comment>
<dbReference type="EMBL" id="JAWQEV010000002">
    <property type="protein sequence ID" value="MDW4572271.1"/>
    <property type="molecule type" value="Genomic_DNA"/>
</dbReference>
<gene>
    <name evidence="2" type="ORF">R8Z58_05695</name>
</gene>
<feature type="region of interest" description="Disordered" evidence="1">
    <location>
        <begin position="1"/>
        <end position="20"/>
    </location>
</feature>
<feature type="compositionally biased region" description="Low complexity" evidence="1">
    <location>
        <begin position="44"/>
        <end position="54"/>
    </location>
</feature>
<proteinExistence type="predicted"/>
<evidence type="ECO:0000313" key="2">
    <source>
        <dbReference type="EMBL" id="MDW4572271.1"/>
    </source>
</evidence>
<dbReference type="Proteomes" id="UP001283109">
    <property type="component" value="Unassembled WGS sequence"/>
</dbReference>
<feature type="region of interest" description="Disordered" evidence="1">
    <location>
        <begin position="44"/>
        <end position="66"/>
    </location>
</feature>
<organism evidence="2 3">
    <name type="scientific">Microbacterium arthrosphaerae</name>
    <dbReference type="NCBI Taxonomy" id="792652"/>
    <lineage>
        <taxon>Bacteria</taxon>
        <taxon>Bacillati</taxon>
        <taxon>Actinomycetota</taxon>
        <taxon>Actinomycetes</taxon>
        <taxon>Micrococcales</taxon>
        <taxon>Microbacteriaceae</taxon>
        <taxon>Microbacterium</taxon>
    </lineage>
</organism>
<name>A0ABU4GYW6_9MICO</name>
<protein>
    <submittedName>
        <fullName evidence="2">Uncharacterized protein</fullName>
    </submittedName>
</protein>
<accession>A0ABU4GYW6</accession>
<keyword evidence="3" id="KW-1185">Reference proteome</keyword>
<dbReference type="RefSeq" id="WP_318352816.1">
    <property type="nucleotide sequence ID" value="NZ_JAWQEV010000002.1"/>
</dbReference>